<dbReference type="Gene3D" id="3.10.310.30">
    <property type="match status" value="1"/>
</dbReference>
<evidence type="ECO:0000256" key="5">
    <source>
        <dbReference type="ARBA" id="ARBA00023136"/>
    </source>
</evidence>
<dbReference type="Gene3D" id="3.30.450.20">
    <property type="entry name" value="PAS domain"/>
    <property type="match status" value="1"/>
</dbReference>
<dbReference type="Pfam" id="PF02272">
    <property type="entry name" value="DHHA1"/>
    <property type="match status" value="1"/>
</dbReference>
<evidence type="ECO:0000256" key="1">
    <source>
        <dbReference type="ARBA" id="ARBA00004651"/>
    </source>
</evidence>
<dbReference type="GO" id="GO:0106409">
    <property type="term" value="F:cyclic-di-AMP phosphodiesterase activity"/>
    <property type="evidence" value="ECO:0007669"/>
    <property type="project" value="RHEA"/>
</dbReference>
<gene>
    <name evidence="10" type="ORF">GCWU000182_001995</name>
</gene>
<dbReference type="FunFam" id="3.90.1640.10:FF:000002">
    <property type="entry name" value="Cyclic-di-AMP phosphodiesterase"/>
    <property type="match status" value="1"/>
</dbReference>
<dbReference type="GO" id="GO:0005886">
    <property type="term" value="C:plasma membrane"/>
    <property type="evidence" value="ECO:0007669"/>
    <property type="project" value="UniProtKB-SubCell"/>
</dbReference>
<dbReference type="GO" id="GO:0016787">
    <property type="term" value="F:hydrolase activity"/>
    <property type="evidence" value="ECO:0007669"/>
    <property type="project" value="UniProtKB-UniRule"/>
</dbReference>
<keyword evidence="5 6" id="KW-0472">Membrane</keyword>
<reference evidence="10" key="1">
    <citation type="submission" date="2013-06" db="EMBL/GenBank/DDBJ databases">
        <authorList>
            <person name="Weinstock G."/>
            <person name="Sodergren E."/>
            <person name="Clifton S."/>
            <person name="Fulton L."/>
            <person name="Fulton B."/>
            <person name="Courtney L."/>
            <person name="Fronick C."/>
            <person name="Harrison M."/>
            <person name="Strong C."/>
            <person name="Farmer C."/>
            <person name="Delahaunty K."/>
            <person name="Markovic C."/>
            <person name="Hall O."/>
            <person name="Minx P."/>
            <person name="Tomlinson C."/>
            <person name="Mitreva M."/>
            <person name="Nelson J."/>
            <person name="Hou S."/>
            <person name="Wollam A."/>
            <person name="Pepin K.H."/>
            <person name="Johnson M."/>
            <person name="Bhonagiri V."/>
            <person name="Nash W.E."/>
            <person name="Warren W."/>
            <person name="Chinwalla A."/>
            <person name="Mardis E.R."/>
            <person name="Wilson R.K."/>
        </authorList>
    </citation>
    <scope>NUCLEOTIDE SEQUENCE [LARGE SCALE GENOMIC DNA]</scope>
    <source>
        <strain evidence="10">ATCC 49176</strain>
    </source>
</reference>
<dbReference type="EC" id="3.1.4.-" evidence="6"/>
<evidence type="ECO:0000256" key="6">
    <source>
        <dbReference type="PIRNR" id="PIRNR026583"/>
    </source>
</evidence>
<evidence type="ECO:0000256" key="2">
    <source>
        <dbReference type="ARBA" id="ARBA00022475"/>
    </source>
</evidence>
<dbReference type="InterPro" id="IPR003156">
    <property type="entry name" value="DHHA1_dom"/>
</dbReference>
<dbReference type="Proteomes" id="UP000019050">
    <property type="component" value="Unassembled WGS sequence"/>
</dbReference>
<keyword evidence="3 8" id="KW-0812">Transmembrane</keyword>
<dbReference type="HOGENOM" id="CLU_018278_0_0_9"/>
<dbReference type="EMBL" id="ACIN03000017">
    <property type="protein sequence ID" value="ESK64808.1"/>
    <property type="molecule type" value="Genomic_DNA"/>
</dbReference>
<dbReference type="Gene3D" id="3.90.1640.10">
    <property type="entry name" value="inorganic pyrophosphatase (n-terminal core)"/>
    <property type="match status" value="1"/>
</dbReference>
<feature type="binding site" evidence="7">
    <location>
        <position position="440"/>
    </location>
    <ligand>
        <name>Mn(2+)</name>
        <dbReference type="ChEBI" id="CHEBI:29035"/>
        <label>2</label>
    </ligand>
</feature>
<feature type="binding site" evidence="7">
    <location>
        <position position="417"/>
    </location>
    <ligand>
        <name>Mn(2+)</name>
        <dbReference type="ChEBI" id="CHEBI:29035"/>
        <label>1</label>
    </ligand>
</feature>
<comment type="function">
    <text evidence="6">Has phosphodiesterase (PDE) activity against cyclic-di-AMP (c-di-AMP).</text>
</comment>
<keyword evidence="4 8" id="KW-1133">Transmembrane helix</keyword>
<feature type="transmembrane region" description="Helical" evidence="8">
    <location>
        <begin position="12"/>
        <end position="42"/>
    </location>
</feature>
<dbReference type="Pfam" id="PF24898">
    <property type="entry name" value="GGDEF_GdpP"/>
    <property type="match status" value="1"/>
</dbReference>
<evidence type="ECO:0000313" key="10">
    <source>
        <dbReference type="EMBL" id="ESK64808.1"/>
    </source>
</evidence>
<name>W1Q1E5_ABIDE</name>
<dbReference type="AlphaFoldDB" id="W1Q1E5"/>
<dbReference type="PIRSF" id="PIRSF026583">
    <property type="entry name" value="YybT"/>
    <property type="match status" value="1"/>
</dbReference>
<dbReference type="GO" id="GO:0003676">
    <property type="term" value="F:nucleic acid binding"/>
    <property type="evidence" value="ECO:0007669"/>
    <property type="project" value="UniProtKB-UniRule"/>
</dbReference>
<dbReference type="InterPro" id="IPR014528">
    <property type="entry name" value="GdpP/PdeA"/>
</dbReference>
<dbReference type="InterPro" id="IPR038763">
    <property type="entry name" value="DHH_sf"/>
</dbReference>
<keyword evidence="6" id="KW-0378">Hydrolase</keyword>
<accession>W1Q1E5</accession>
<keyword evidence="2 6" id="KW-1003">Cell membrane</keyword>
<organism evidence="10 11">
    <name type="scientific">Abiotrophia defectiva ATCC 49176</name>
    <dbReference type="NCBI Taxonomy" id="592010"/>
    <lineage>
        <taxon>Bacteria</taxon>
        <taxon>Bacillati</taxon>
        <taxon>Bacillota</taxon>
        <taxon>Bacilli</taxon>
        <taxon>Lactobacillales</taxon>
        <taxon>Aerococcaceae</taxon>
        <taxon>Abiotrophia</taxon>
    </lineage>
</organism>
<evidence type="ECO:0000313" key="11">
    <source>
        <dbReference type="Proteomes" id="UP000019050"/>
    </source>
</evidence>
<evidence type="ECO:0000256" key="7">
    <source>
        <dbReference type="PIRSR" id="PIRSR026583-50"/>
    </source>
</evidence>
<feature type="binding site" evidence="7">
    <location>
        <position position="342"/>
    </location>
    <ligand>
        <name>Mn(2+)</name>
        <dbReference type="ChEBI" id="CHEBI:29035"/>
        <label>1</label>
    </ligand>
</feature>
<dbReference type="Pfam" id="PF01368">
    <property type="entry name" value="DHH"/>
    <property type="match status" value="1"/>
</dbReference>
<dbReference type="SMART" id="SM00267">
    <property type="entry name" value="GGDEF"/>
    <property type="match status" value="1"/>
</dbReference>
<proteinExistence type="inferred from homology"/>
<comment type="cofactor">
    <cofactor evidence="7">
        <name>Mn(2+)</name>
        <dbReference type="ChEBI" id="CHEBI:29035"/>
    </cofactor>
    <text evidence="7">For phosphodiesterase activity, probably binds 2 Mn(2+) per subunit.</text>
</comment>
<evidence type="ECO:0000259" key="9">
    <source>
        <dbReference type="PROSITE" id="PS50887"/>
    </source>
</evidence>
<sequence>MKWPVLFFTVFYLSIILATLAYMPWIALLMLVLMFLFIMIGFNHFERYMRYLEQQYSSVAPTLHLAQEDALYRAPIAVLIYNDKQEVAWVNPEFQHHYGSLQLLGQPLAKLHPGLGEIVNQENPEKHWQTIEINQKYYRYLHQPSYQAIYFIDQTPEHEMVAQRAYDRLVFGYLLIDEYDELVQSMDDSETSLFDAKLLNGLREWANQFNLYLKRLEDDRFLILANQAALEVLEKDKFKTLESIKETEAKQSIPVSISVGLAYSEDTYYGLDQLANQAQLNVELALARGGDQTVVRSHNGQARFYGGKLNVNQKRSITRSKLVYQALLTSVEQANRVIIAGHKYPDMDAVAAALGIHKIVSQQGKFARIILDRQELSDDVAQLLEFPAIKNEASNLFISLEEAQEIVDNRTLLVMVDHHRPSLSAAGPLVNEHEVVIIDHHRRSEDFPAKPVLTFIEPYASSTSELVTEFFIYMRNSHETLNKTEATALLAGIIVDTNNFASRTGSRTFDAASYLKSRGANEHLIQQLLKEDLKRLLERNEIIAQAHYIGEDIIVAKAQEGKVYDNVTASQAADVMLTLKKVEASFVIFERPDQTIGISARSMGGLNVQTLMEEMGGGGHLTTAATQIKESSLDQVYQDLLETIQRNKEES</sequence>
<keyword evidence="11" id="KW-1185">Reference proteome</keyword>
<dbReference type="InterPro" id="IPR001667">
    <property type="entry name" value="DDH_dom"/>
</dbReference>
<keyword evidence="7" id="KW-0479">Metal-binding</keyword>
<feature type="domain" description="GGDEF" evidence="9">
    <location>
        <begin position="167"/>
        <end position="298"/>
    </location>
</feature>
<comment type="similarity">
    <text evidence="6">Belongs to the GdpP/PdeA phosphodiesterase family.</text>
</comment>
<dbReference type="PANTHER" id="PTHR47618">
    <property type="entry name" value="BIFUNCTIONAL OLIGORIBONUCLEASE AND PAP PHOSPHATASE NRNA"/>
    <property type="match status" value="1"/>
</dbReference>
<dbReference type="GO" id="GO:0046872">
    <property type="term" value="F:metal ion binding"/>
    <property type="evidence" value="ECO:0007669"/>
    <property type="project" value="UniProtKB-KW"/>
</dbReference>
<dbReference type="PROSITE" id="PS50887">
    <property type="entry name" value="GGDEF"/>
    <property type="match status" value="1"/>
</dbReference>
<evidence type="ECO:0000256" key="3">
    <source>
        <dbReference type="ARBA" id="ARBA00022692"/>
    </source>
</evidence>
<dbReference type="InterPro" id="IPR051319">
    <property type="entry name" value="Oligoribo/pAp-PDE_c-di-AMP_PDE"/>
</dbReference>
<dbReference type="InterPro" id="IPR049553">
    <property type="entry name" value="GdpP-like_PAS"/>
</dbReference>
<dbReference type="eggNOG" id="COG3887">
    <property type="taxonomic scope" value="Bacteria"/>
</dbReference>
<keyword evidence="7" id="KW-0464">Manganese</keyword>
<dbReference type="STRING" id="592010.GCWU000182_001995"/>
<evidence type="ECO:0000256" key="8">
    <source>
        <dbReference type="SAM" id="Phobius"/>
    </source>
</evidence>
<evidence type="ECO:0000256" key="4">
    <source>
        <dbReference type="ARBA" id="ARBA00022989"/>
    </source>
</evidence>
<feature type="binding site" evidence="7">
    <location>
        <position position="417"/>
    </location>
    <ligand>
        <name>Mn(2+)</name>
        <dbReference type="ChEBI" id="CHEBI:29035"/>
        <label>2</label>
    </ligand>
</feature>
<comment type="subcellular location">
    <subcellularLocation>
        <location evidence="1">Cell membrane</location>
        <topology evidence="1">Multi-pass membrane protein</topology>
    </subcellularLocation>
</comment>
<dbReference type="SUPFAM" id="SSF64182">
    <property type="entry name" value="DHH phosphoesterases"/>
    <property type="match status" value="1"/>
</dbReference>
<protein>
    <recommendedName>
        <fullName evidence="6">Cyclic-di-AMP phosphodiesterase</fullName>
        <ecNumber evidence="6">3.1.4.-</ecNumber>
    </recommendedName>
</protein>
<feature type="binding site" evidence="7">
    <location>
        <position position="348"/>
    </location>
    <ligand>
        <name>Mn(2+)</name>
        <dbReference type="ChEBI" id="CHEBI:29035"/>
        <label>2</label>
    </ligand>
</feature>
<dbReference type="PANTHER" id="PTHR47618:SF2">
    <property type="entry name" value="CYCLIC-DI-AMP PHOSPHODIESTERASE GDPP"/>
    <property type="match status" value="1"/>
</dbReference>
<comment type="caution">
    <text evidence="10">The sequence shown here is derived from an EMBL/GenBank/DDBJ whole genome shotgun (WGS) entry which is preliminary data.</text>
</comment>
<comment type="catalytic activity">
    <reaction evidence="6">
        <text>3',3'-c-di-AMP + H2O = 5'-O-phosphonoadenylyl-(3'-&gt;5')-adenosine + H(+)</text>
        <dbReference type="Rhea" id="RHEA:54420"/>
        <dbReference type="ChEBI" id="CHEBI:15377"/>
        <dbReference type="ChEBI" id="CHEBI:15378"/>
        <dbReference type="ChEBI" id="CHEBI:71500"/>
        <dbReference type="ChEBI" id="CHEBI:138171"/>
    </reaction>
</comment>
<dbReference type="InterPro" id="IPR000160">
    <property type="entry name" value="GGDEF_dom"/>
</dbReference>
<feature type="binding site" evidence="7">
    <location>
        <position position="496"/>
    </location>
    <ligand>
        <name>Mn(2+)</name>
        <dbReference type="ChEBI" id="CHEBI:29035"/>
        <label>2</label>
    </ligand>
</feature>
<feature type="binding site" evidence="7">
    <location>
        <position position="346"/>
    </location>
    <ligand>
        <name>Mn(2+)</name>
        <dbReference type="ChEBI" id="CHEBI:29035"/>
        <label>1</label>
    </ligand>
</feature>
<dbReference type="Pfam" id="PF21370">
    <property type="entry name" value="PAS_GdpP"/>
    <property type="match status" value="1"/>
</dbReference>